<name>A0A0D3JKI2_EMIH1</name>
<evidence type="ECO:0000313" key="2">
    <source>
        <dbReference type="EnsemblProtists" id="EOD24017"/>
    </source>
</evidence>
<dbReference type="RefSeq" id="XP_005776446.1">
    <property type="nucleotide sequence ID" value="XM_005776389.1"/>
</dbReference>
<proteinExistence type="predicted"/>
<protein>
    <submittedName>
        <fullName evidence="2">Uncharacterized protein</fullName>
    </submittedName>
</protein>
<dbReference type="EnsemblProtists" id="EOD24017">
    <property type="protein sequence ID" value="EOD24017"/>
    <property type="gene ID" value="EMIHUDRAFT_207057"/>
</dbReference>
<dbReference type="PANTHER" id="PTHR47251">
    <property type="entry name" value="FINGER DOMAIN PROTEIN, PUTATIVE (AFU_ORTHOLOGUE AFUA_3G04180)-RELATED"/>
    <property type="match status" value="1"/>
</dbReference>
<reference evidence="3" key="1">
    <citation type="journal article" date="2013" name="Nature">
        <title>Pan genome of the phytoplankton Emiliania underpins its global distribution.</title>
        <authorList>
            <person name="Read B.A."/>
            <person name="Kegel J."/>
            <person name="Klute M.J."/>
            <person name="Kuo A."/>
            <person name="Lefebvre S.C."/>
            <person name="Maumus F."/>
            <person name="Mayer C."/>
            <person name="Miller J."/>
            <person name="Monier A."/>
            <person name="Salamov A."/>
            <person name="Young J."/>
            <person name="Aguilar M."/>
            <person name="Claverie J.M."/>
            <person name="Frickenhaus S."/>
            <person name="Gonzalez K."/>
            <person name="Herman E.K."/>
            <person name="Lin Y.C."/>
            <person name="Napier J."/>
            <person name="Ogata H."/>
            <person name="Sarno A.F."/>
            <person name="Shmutz J."/>
            <person name="Schroeder D."/>
            <person name="de Vargas C."/>
            <person name="Verret F."/>
            <person name="von Dassow P."/>
            <person name="Valentin K."/>
            <person name="Van de Peer Y."/>
            <person name="Wheeler G."/>
            <person name="Dacks J.B."/>
            <person name="Delwiche C.F."/>
            <person name="Dyhrman S.T."/>
            <person name="Glockner G."/>
            <person name="John U."/>
            <person name="Richards T."/>
            <person name="Worden A.Z."/>
            <person name="Zhang X."/>
            <person name="Grigoriev I.V."/>
            <person name="Allen A.E."/>
            <person name="Bidle K."/>
            <person name="Borodovsky M."/>
            <person name="Bowler C."/>
            <person name="Brownlee C."/>
            <person name="Cock J.M."/>
            <person name="Elias M."/>
            <person name="Gladyshev V.N."/>
            <person name="Groth M."/>
            <person name="Guda C."/>
            <person name="Hadaegh A."/>
            <person name="Iglesias-Rodriguez M.D."/>
            <person name="Jenkins J."/>
            <person name="Jones B.M."/>
            <person name="Lawson T."/>
            <person name="Leese F."/>
            <person name="Lindquist E."/>
            <person name="Lobanov A."/>
            <person name="Lomsadze A."/>
            <person name="Malik S.B."/>
            <person name="Marsh M.E."/>
            <person name="Mackinder L."/>
            <person name="Mock T."/>
            <person name="Mueller-Roeber B."/>
            <person name="Pagarete A."/>
            <person name="Parker M."/>
            <person name="Probert I."/>
            <person name="Quesneville H."/>
            <person name="Raines C."/>
            <person name="Rensing S.A."/>
            <person name="Riano-Pachon D.M."/>
            <person name="Richier S."/>
            <person name="Rokitta S."/>
            <person name="Shiraiwa Y."/>
            <person name="Soanes D.M."/>
            <person name="van der Giezen M."/>
            <person name="Wahlund T.M."/>
            <person name="Williams B."/>
            <person name="Wilson W."/>
            <person name="Wolfe G."/>
            <person name="Wurch L.L."/>
        </authorList>
    </citation>
    <scope>NUCLEOTIDE SEQUENCE</scope>
</reference>
<dbReference type="HOGENOM" id="CLU_1252653_0_0_1"/>
<dbReference type="PANTHER" id="PTHR47251:SF1">
    <property type="entry name" value="FINGER DOMAIN PROTEIN, PUTATIVE (AFU_ORTHOLOGUE AFUA_3G04180)-RELATED"/>
    <property type="match status" value="1"/>
</dbReference>
<evidence type="ECO:0000256" key="1">
    <source>
        <dbReference type="SAM" id="MobiDB-lite"/>
    </source>
</evidence>
<dbReference type="Proteomes" id="UP000013827">
    <property type="component" value="Unassembled WGS sequence"/>
</dbReference>
<dbReference type="STRING" id="2903.R1CN61"/>
<dbReference type="AlphaFoldDB" id="A0A0D3JKI2"/>
<organism evidence="2 3">
    <name type="scientific">Emiliania huxleyi (strain CCMP1516)</name>
    <dbReference type="NCBI Taxonomy" id="280463"/>
    <lineage>
        <taxon>Eukaryota</taxon>
        <taxon>Haptista</taxon>
        <taxon>Haptophyta</taxon>
        <taxon>Prymnesiophyceae</taxon>
        <taxon>Isochrysidales</taxon>
        <taxon>Noelaerhabdaceae</taxon>
        <taxon>Emiliania</taxon>
    </lineage>
</organism>
<evidence type="ECO:0000313" key="3">
    <source>
        <dbReference type="Proteomes" id="UP000013827"/>
    </source>
</evidence>
<feature type="region of interest" description="Disordered" evidence="1">
    <location>
        <begin position="128"/>
        <end position="162"/>
    </location>
</feature>
<reference evidence="2" key="2">
    <citation type="submission" date="2024-10" db="UniProtKB">
        <authorList>
            <consortium name="EnsemblProtists"/>
        </authorList>
    </citation>
    <scope>IDENTIFICATION</scope>
</reference>
<sequence length="221" mass="23918">MRATVYQRWQDVEGGLGGLAARFASGSVAAALAARDSDWEALAGEEDRRLAAGGGTDQALRQSFDDTGVSQASLERPLPAWNRGHLLLLKLGWESDGRLEPVALRAQYFGATSGLGKESEYAAQARQATETRKASLPTMHHAITRSRRHPSRESTHPAASMSERILAESDGEAAARIAENERQGAIKAAREAEVSCFYCEVCDKQYHKVNVATARGERPAP</sequence>
<dbReference type="KEGG" id="ehx:EMIHUDRAFT_207057"/>
<dbReference type="PaxDb" id="2903-EOD24017"/>
<accession>A0A0D3JKI2</accession>
<dbReference type="GeneID" id="17269563"/>
<keyword evidence="3" id="KW-1185">Reference proteome</keyword>